<dbReference type="InParanoid" id="A0A1X7SPP0"/>
<proteinExistence type="predicted"/>
<feature type="region of interest" description="Disordered" evidence="1">
    <location>
        <begin position="26"/>
        <end position="76"/>
    </location>
</feature>
<accession>A0A1X7SPP0</accession>
<dbReference type="AlphaFoldDB" id="A0A1X7SPP0"/>
<sequence length="133" mass="15077">MLHVGWLSPYPGKDEADHLHVGEKLRASQEEKEQLKLLAKSGAGSESAGERGALEKDLTSQKESGGKRTEELRTAVSELPRELLEKELQRLQAVELEKHKWEAKEARWFKEKSGLVARNPCNWNTSGGEWSWK</sequence>
<feature type="compositionally biased region" description="Basic and acidic residues" evidence="1">
    <location>
        <begin position="26"/>
        <end position="35"/>
    </location>
</feature>
<evidence type="ECO:0000256" key="1">
    <source>
        <dbReference type="SAM" id="MobiDB-lite"/>
    </source>
</evidence>
<dbReference type="EnsemblMetazoa" id="Aqu2.1.04038_001">
    <property type="protein sequence ID" value="Aqu2.1.04038_001"/>
    <property type="gene ID" value="Aqu2.1.04038"/>
</dbReference>
<name>A0A1X7SPP0_AMPQE</name>
<organism evidence="2">
    <name type="scientific">Amphimedon queenslandica</name>
    <name type="common">Sponge</name>
    <dbReference type="NCBI Taxonomy" id="400682"/>
    <lineage>
        <taxon>Eukaryota</taxon>
        <taxon>Metazoa</taxon>
        <taxon>Porifera</taxon>
        <taxon>Demospongiae</taxon>
        <taxon>Heteroscleromorpha</taxon>
        <taxon>Haplosclerida</taxon>
        <taxon>Niphatidae</taxon>
        <taxon>Amphimedon</taxon>
    </lineage>
</organism>
<evidence type="ECO:0000313" key="2">
    <source>
        <dbReference type="EnsemblMetazoa" id="Aqu2.1.04038_001"/>
    </source>
</evidence>
<reference evidence="2" key="1">
    <citation type="submission" date="2017-05" db="UniProtKB">
        <authorList>
            <consortium name="EnsemblMetazoa"/>
        </authorList>
    </citation>
    <scope>IDENTIFICATION</scope>
</reference>
<protein>
    <submittedName>
        <fullName evidence="2">Uncharacterized protein</fullName>
    </submittedName>
</protein>
<feature type="compositionally biased region" description="Low complexity" evidence="1">
    <location>
        <begin position="37"/>
        <end position="47"/>
    </location>
</feature>
<feature type="compositionally biased region" description="Basic and acidic residues" evidence="1">
    <location>
        <begin position="48"/>
        <end position="76"/>
    </location>
</feature>